<organism evidence="1 2">
    <name type="scientific">Entomophthora muscae</name>
    <dbReference type="NCBI Taxonomy" id="34485"/>
    <lineage>
        <taxon>Eukaryota</taxon>
        <taxon>Fungi</taxon>
        <taxon>Fungi incertae sedis</taxon>
        <taxon>Zoopagomycota</taxon>
        <taxon>Entomophthoromycotina</taxon>
        <taxon>Entomophthoromycetes</taxon>
        <taxon>Entomophthorales</taxon>
        <taxon>Entomophthoraceae</taxon>
        <taxon>Entomophthora</taxon>
    </lineage>
</organism>
<dbReference type="EMBL" id="QTSX02001108">
    <property type="protein sequence ID" value="KAJ9083171.1"/>
    <property type="molecule type" value="Genomic_DNA"/>
</dbReference>
<reference evidence="1" key="1">
    <citation type="submission" date="2022-04" db="EMBL/GenBank/DDBJ databases">
        <title>Genome of the entomopathogenic fungus Entomophthora muscae.</title>
        <authorList>
            <person name="Elya C."/>
            <person name="Lovett B.R."/>
            <person name="Lee E."/>
            <person name="Macias A.M."/>
            <person name="Hajek A.E."/>
            <person name="De Bivort B.L."/>
            <person name="Kasson M.T."/>
            <person name="De Fine Licht H.H."/>
            <person name="Stajich J.E."/>
        </authorList>
    </citation>
    <scope>NUCLEOTIDE SEQUENCE</scope>
    <source>
        <strain evidence="1">Berkeley</strain>
    </source>
</reference>
<protein>
    <submittedName>
        <fullName evidence="1">WD40 repeat-like protein</fullName>
    </submittedName>
</protein>
<proteinExistence type="predicted"/>
<evidence type="ECO:0000313" key="2">
    <source>
        <dbReference type="Proteomes" id="UP001165960"/>
    </source>
</evidence>
<gene>
    <name evidence="1" type="primary">AIP1_3</name>
    <name evidence="1" type="ORF">DSO57_1037379</name>
</gene>
<dbReference type="Proteomes" id="UP001165960">
    <property type="component" value="Unassembled WGS sequence"/>
</dbReference>
<name>A0ACC2U9F0_9FUNG</name>
<evidence type="ECO:0000313" key="1">
    <source>
        <dbReference type="EMBL" id="KAJ9083171.1"/>
    </source>
</evidence>
<comment type="caution">
    <text evidence="1">The sequence shown here is derived from an EMBL/GenBank/DDBJ whole genome shotgun (WGS) entry which is preliminary data.</text>
</comment>
<keyword evidence="2" id="KW-1185">Reference proteome</keyword>
<sequence length="615" mass="65206">MTSVNYTKKSIFACAPATVRGEPTHLDANPKGDTFMYANGRSVIIRNLADPSIADEYSQHNAPVSVARFSPSGYYAASGDANGLVRAWDVTQPEKVLKLECQAISGKINDVAWDSESQRLMAVGEGRERFGHVFLLDSGSSAGEVMGHSRQITSCDFRPSGRPFRAVTASHDFKVNFYTGAPYKFSKSINDHTNAVHSVKYSPSGDFFASVGADKKIFLYDGLTGDAKGEFSADSHTGSIFALAWSPDSSQFITSSGDSTVKLWDASTQSCIRTFAVGEPGINTQQVGNLWANNFLLSLSLSGAISYLDPREGHVTKTVYGHQKGISALEVSAISLFTGSYDGRVLSWDYPEGTAKEVAGPGHSNKVNGIASLGTDLVSVGMDDTFRHTAANASGLEYNASSLSLDSEPIGVVQLQSEDGFAVATKANQLHIVSKDGTLVTSTDLSAPPTCISSFAGESIIGIGLQGRPIHVYKFQGKKLELVGPAGPDFGVGAVASAYSPDGTLFACSNAAGKLTLYSTASTPFEIKTTRWAFHTAKVNSIKFSEDGRFVVSGGIDSSIYVWSVESPGKKVAILNAHPGPISSVAFLEAKDGKNFTLASVGSDACIKTWTVTFP</sequence>
<accession>A0ACC2U9F0</accession>